<keyword evidence="3" id="KW-0862">Zinc</keyword>
<proteinExistence type="predicted"/>
<feature type="coiled-coil region" evidence="5">
    <location>
        <begin position="15"/>
        <end position="83"/>
    </location>
</feature>
<keyword evidence="4 5" id="KW-0175">Coiled coil</keyword>
<dbReference type="GO" id="GO:0008270">
    <property type="term" value="F:zinc ion binding"/>
    <property type="evidence" value="ECO:0007669"/>
    <property type="project" value="UniProtKB-KW"/>
</dbReference>
<evidence type="ECO:0000256" key="5">
    <source>
        <dbReference type="SAM" id="Coils"/>
    </source>
</evidence>
<evidence type="ECO:0000256" key="1">
    <source>
        <dbReference type="ARBA" id="ARBA00022723"/>
    </source>
</evidence>
<evidence type="ECO:0000259" key="6">
    <source>
        <dbReference type="Pfam" id="PF18112"/>
    </source>
</evidence>
<evidence type="ECO:0000256" key="4">
    <source>
        <dbReference type="ARBA" id="ARBA00023054"/>
    </source>
</evidence>
<name>A0A9P0FH60_BRAAE</name>
<dbReference type="Proteomes" id="UP001154078">
    <property type="component" value="Chromosome 3"/>
</dbReference>
<protein>
    <recommendedName>
        <fullName evidence="6">UBZ1-type domain-containing protein</fullName>
    </recommendedName>
</protein>
<evidence type="ECO:0000313" key="8">
    <source>
        <dbReference type="Proteomes" id="UP001154078"/>
    </source>
</evidence>
<evidence type="ECO:0000256" key="2">
    <source>
        <dbReference type="ARBA" id="ARBA00022771"/>
    </source>
</evidence>
<reference evidence="7" key="1">
    <citation type="submission" date="2021-12" db="EMBL/GenBank/DDBJ databases">
        <authorList>
            <person name="King R."/>
        </authorList>
    </citation>
    <scope>NUCLEOTIDE SEQUENCE</scope>
</reference>
<keyword evidence="8" id="KW-1185">Reference proteome</keyword>
<dbReference type="EMBL" id="OV121134">
    <property type="protein sequence ID" value="CAH0553206.1"/>
    <property type="molecule type" value="Genomic_DNA"/>
</dbReference>
<evidence type="ECO:0000313" key="7">
    <source>
        <dbReference type="EMBL" id="CAH0553206.1"/>
    </source>
</evidence>
<dbReference type="Gene3D" id="6.20.250.40">
    <property type="match status" value="1"/>
</dbReference>
<dbReference type="OrthoDB" id="6105729at2759"/>
<evidence type="ECO:0000256" key="3">
    <source>
        <dbReference type="ARBA" id="ARBA00022833"/>
    </source>
</evidence>
<dbReference type="AlphaFoldDB" id="A0A9P0FH60"/>
<feature type="domain" description="UBZ1-type" evidence="6">
    <location>
        <begin position="279"/>
        <end position="305"/>
    </location>
</feature>
<keyword evidence="1" id="KW-0479">Metal-binding</keyword>
<organism evidence="7 8">
    <name type="scientific">Brassicogethes aeneus</name>
    <name type="common">Rape pollen beetle</name>
    <name type="synonym">Meligethes aeneus</name>
    <dbReference type="NCBI Taxonomy" id="1431903"/>
    <lineage>
        <taxon>Eukaryota</taxon>
        <taxon>Metazoa</taxon>
        <taxon>Ecdysozoa</taxon>
        <taxon>Arthropoda</taxon>
        <taxon>Hexapoda</taxon>
        <taxon>Insecta</taxon>
        <taxon>Pterygota</taxon>
        <taxon>Neoptera</taxon>
        <taxon>Endopterygota</taxon>
        <taxon>Coleoptera</taxon>
        <taxon>Polyphaga</taxon>
        <taxon>Cucujiformia</taxon>
        <taxon>Nitidulidae</taxon>
        <taxon>Meligethinae</taxon>
        <taxon>Brassicogethes</taxon>
    </lineage>
</organism>
<accession>A0A9P0FH60</accession>
<dbReference type="InterPro" id="IPR041641">
    <property type="entry name" value="CALCOCO1/2_Zn_UBZ1"/>
</dbReference>
<gene>
    <name evidence="7" type="ORF">MELIAE_LOCUS5273</name>
</gene>
<dbReference type="CDD" id="cd21965">
    <property type="entry name" value="Zn-C2H2_CALCOCO1_TAX1BP1_like"/>
    <property type="match status" value="1"/>
</dbReference>
<keyword evidence="2" id="KW-0863">Zinc-finger</keyword>
<dbReference type="Pfam" id="PF18112">
    <property type="entry name" value="Zn-C2H2_12"/>
    <property type="match status" value="1"/>
</dbReference>
<sequence>MEEPVGAQYAIQIAVHTLKERCRTLQHRIAELEEENVNLKITCLQAEHKNQSLTESDKVRQNLTEVTQQNKQLQNTIDMVTTENKELWSKLGKLTKVNHNLGTQLNKINDTISNHTSTLIRSKTFTQVEPHSKLLQKNLEENDKISLELENISLKLIDSFSKEKQELEALCYEIKDLQNVDAIVTENFAFYCDEDIGSDMFNDFYAVLEEIKVLKNEALQDQNLLKMCILKIKEYEKNLAPKVECSEKSTITDELIPVKEATSENTEHHLSASLSEIDKICPICSKSYYKNTAFEEFQQHVEDHFSGDSYEIV</sequence>